<evidence type="ECO:0000313" key="2">
    <source>
        <dbReference type="EnsemblMetazoa" id="MDOA016872-PA"/>
    </source>
</evidence>
<dbReference type="EnsemblMetazoa" id="MDOA016872-RA">
    <property type="protein sequence ID" value="MDOA016872-PA"/>
    <property type="gene ID" value="MDOA016872"/>
</dbReference>
<keyword evidence="1" id="KW-0732">Signal</keyword>
<feature type="chain" id="PRO_5044561849" evidence="1">
    <location>
        <begin position="20"/>
        <end position="103"/>
    </location>
</feature>
<accession>A0A1I8NL29</accession>
<name>A0A1I8NL29_MUSDO</name>
<reference evidence="2" key="1">
    <citation type="submission" date="2020-05" db="UniProtKB">
        <authorList>
            <consortium name="EnsemblMetazoa"/>
        </authorList>
    </citation>
    <scope>IDENTIFICATION</scope>
    <source>
        <strain evidence="2">Aabys</strain>
    </source>
</reference>
<organism evidence="2">
    <name type="scientific">Musca domestica</name>
    <name type="common">House fly</name>
    <dbReference type="NCBI Taxonomy" id="7370"/>
    <lineage>
        <taxon>Eukaryota</taxon>
        <taxon>Metazoa</taxon>
        <taxon>Ecdysozoa</taxon>
        <taxon>Arthropoda</taxon>
        <taxon>Hexapoda</taxon>
        <taxon>Insecta</taxon>
        <taxon>Pterygota</taxon>
        <taxon>Neoptera</taxon>
        <taxon>Endopterygota</taxon>
        <taxon>Diptera</taxon>
        <taxon>Brachycera</taxon>
        <taxon>Muscomorpha</taxon>
        <taxon>Muscoidea</taxon>
        <taxon>Muscidae</taxon>
        <taxon>Musca</taxon>
    </lineage>
</organism>
<proteinExistence type="predicted"/>
<dbReference type="AlphaFoldDB" id="A0A1I8NL29"/>
<evidence type="ECO:0000256" key="1">
    <source>
        <dbReference type="SAM" id="SignalP"/>
    </source>
</evidence>
<sequence length="103" mass="12327">MLPILYLTIISLLIMPLQSFQRPAFPYPPYVTPLPFEIMPTFSDVGPSTYTVPDIQIPYYYYPQYSQKMRIWPYVIDSYNDNTDLQIQYPYVQPQQNWYLGKK</sequence>
<feature type="signal peptide" evidence="1">
    <location>
        <begin position="1"/>
        <end position="19"/>
    </location>
</feature>
<dbReference type="VEuPathDB" id="VectorBase:MDOA016872"/>
<gene>
    <name evidence="2" type="primary">105262556</name>
</gene>
<protein>
    <submittedName>
        <fullName evidence="2">Uncharacterized protein</fullName>
    </submittedName>
</protein>